<dbReference type="Gene3D" id="3.40.47.10">
    <property type="match status" value="1"/>
</dbReference>
<dbReference type="AlphaFoldDB" id="A0A917ZYA6"/>
<evidence type="ECO:0000259" key="1">
    <source>
        <dbReference type="Pfam" id="PF00108"/>
    </source>
</evidence>
<sequence>MLRARAAIAGIGATDFSKDSGRSELRLAAEAVFAALDDAGLAPSEVDGMVTYTQDANQEIAVAREVGIGELSFFSRVEYGGGAACGTVAHAAMAVATGMADTVVCYRAFNERSGRRFGQPDARLGGQPSSQGLEMSWHVPYGLMTPAAWVAMFAQRYMHVYGATSEDFGRVAVAMRRHAATNPAAWFHGRPITLAEHQASRWIAEPLRLLDCCQESDGAVALVVTSAERARDLRRSAAVITAAAQGAGAGQMMMTSYYRDDMAGLPEMSVVGRRLWEMSGLTPADIQTAILYDHFTPFVLTQLEELGFCGRGEAAGYLQDGGIELDGRLPVNPHGGQLGEAYIHGMNGIAEAVRQIRGTSVNQVVGVANVLVTAGTGVPTSGLILSAP</sequence>
<proteinExistence type="predicted"/>
<keyword evidence="4" id="KW-1185">Reference proteome</keyword>
<dbReference type="PANTHER" id="PTHR42870:SF1">
    <property type="entry name" value="NON-SPECIFIC LIPID-TRANSFER PROTEIN-LIKE 2"/>
    <property type="match status" value="1"/>
</dbReference>
<feature type="domain" description="Thiolase C-terminal" evidence="2">
    <location>
        <begin position="258"/>
        <end position="378"/>
    </location>
</feature>
<dbReference type="NCBIfam" id="NF005892">
    <property type="entry name" value="PRK07855.1"/>
    <property type="match status" value="1"/>
</dbReference>
<gene>
    <name evidence="3" type="ORF">GCM10012278_01230</name>
</gene>
<dbReference type="PANTHER" id="PTHR42870">
    <property type="entry name" value="ACETYL-COA C-ACETYLTRANSFERASE"/>
    <property type="match status" value="1"/>
</dbReference>
<dbReference type="PIRSF" id="PIRSF000429">
    <property type="entry name" value="Ac-CoA_Ac_transf"/>
    <property type="match status" value="1"/>
</dbReference>
<feature type="domain" description="Thiolase N-terminal" evidence="1">
    <location>
        <begin position="23"/>
        <end position="227"/>
    </location>
</feature>
<protein>
    <submittedName>
        <fullName evidence="3">Lipid-transfer protein</fullName>
    </submittedName>
</protein>
<organism evidence="3 4">
    <name type="scientific">Nonomuraea glycinis</name>
    <dbReference type="NCBI Taxonomy" id="2047744"/>
    <lineage>
        <taxon>Bacteria</taxon>
        <taxon>Bacillati</taxon>
        <taxon>Actinomycetota</taxon>
        <taxon>Actinomycetes</taxon>
        <taxon>Streptosporangiales</taxon>
        <taxon>Streptosporangiaceae</taxon>
        <taxon>Nonomuraea</taxon>
    </lineage>
</organism>
<dbReference type="InterPro" id="IPR020616">
    <property type="entry name" value="Thiolase_N"/>
</dbReference>
<evidence type="ECO:0000259" key="2">
    <source>
        <dbReference type="Pfam" id="PF22691"/>
    </source>
</evidence>
<dbReference type="Pfam" id="PF22691">
    <property type="entry name" value="Thiolase_C_1"/>
    <property type="match status" value="1"/>
</dbReference>
<evidence type="ECO:0000313" key="4">
    <source>
        <dbReference type="Proteomes" id="UP000660745"/>
    </source>
</evidence>
<reference evidence="3" key="2">
    <citation type="submission" date="2020-09" db="EMBL/GenBank/DDBJ databases">
        <authorList>
            <person name="Sun Q."/>
            <person name="Zhou Y."/>
        </authorList>
    </citation>
    <scope>NUCLEOTIDE SEQUENCE</scope>
    <source>
        <strain evidence="3">CGMCC 4.7430</strain>
    </source>
</reference>
<dbReference type="InterPro" id="IPR002155">
    <property type="entry name" value="Thiolase"/>
</dbReference>
<dbReference type="GO" id="GO:0016747">
    <property type="term" value="F:acyltransferase activity, transferring groups other than amino-acyl groups"/>
    <property type="evidence" value="ECO:0007669"/>
    <property type="project" value="InterPro"/>
</dbReference>
<evidence type="ECO:0000313" key="3">
    <source>
        <dbReference type="EMBL" id="GGP00494.1"/>
    </source>
</evidence>
<dbReference type="CDD" id="cd00829">
    <property type="entry name" value="SCP-x_thiolase"/>
    <property type="match status" value="1"/>
</dbReference>
<dbReference type="InterPro" id="IPR016039">
    <property type="entry name" value="Thiolase-like"/>
</dbReference>
<dbReference type="Proteomes" id="UP000660745">
    <property type="component" value="Unassembled WGS sequence"/>
</dbReference>
<dbReference type="Pfam" id="PF00108">
    <property type="entry name" value="Thiolase_N"/>
    <property type="match status" value="1"/>
</dbReference>
<dbReference type="InterPro" id="IPR055140">
    <property type="entry name" value="Thiolase_C_2"/>
</dbReference>
<dbReference type="SUPFAM" id="SSF53901">
    <property type="entry name" value="Thiolase-like"/>
    <property type="match status" value="2"/>
</dbReference>
<dbReference type="EMBL" id="BMNK01000001">
    <property type="protein sequence ID" value="GGP00494.1"/>
    <property type="molecule type" value="Genomic_DNA"/>
</dbReference>
<reference evidence="3" key="1">
    <citation type="journal article" date="2014" name="Int. J. Syst. Evol. Microbiol.">
        <title>Complete genome sequence of Corynebacterium casei LMG S-19264T (=DSM 44701T), isolated from a smear-ripened cheese.</title>
        <authorList>
            <consortium name="US DOE Joint Genome Institute (JGI-PGF)"/>
            <person name="Walter F."/>
            <person name="Albersmeier A."/>
            <person name="Kalinowski J."/>
            <person name="Ruckert C."/>
        </authorList>
    </citation>
    <scope>NUCLEOTIDE SEQUENCE</scope>
    <source>
        <strain evidence="3">CGMCC 4.7430</strain>
    </source>
</reference>
<comment type="caution">
    <text evidence="3">The sequence shown here is derived from an EMBL/GenBank/DDBJ whole genome shotgun (WGS) entry which is preliminary data.</text>
</comment>
<accession>A0A917ZYA6</accession>
<name>A0A917ZYA6_9ACTN</name>